<dbReference type="Gene3D" id="3.40.50.1240">
    <property type="entry name" value="Phosphoglycerate mutase-like"/>
    <property type="match status" value="1"/>
</dbReference>
<comment type="caution">
    <text evidence="6">The sequence shown here is derived from an EMBL/GenBank/DDBJ whole genome shotgun (WGS) entry which is preliminary data.</text>
</comment>
<dbReference type="SMART" id="SM00855">
    <property type="entry name" value="PGAM"/>
    <property type="match status" value="1"/>
</dbReference>
<dbReference type="PANTHER" id="PTHR20935:SF0">
    <property type="entry name" value="SERINE_THREONINE-PROTEIN PHOSPHATASE PGAM5, MITOCHONDRIAL"/>
    <property type="match status" value="1"/>
</dbReference>
<accession>A0A9N8H5G7</accession>
<evidence type="ECO:0000256" key="5">
    <source>
        <dbReference type="SAM" id="MobiDB-lite"/>
    </source>
</evidence>
<dbReference type="PANTHER" id="PTHR20935">
    <property type="entry name" value="PHOSPHOGLYCERATE MUTASE-RELATED"/>
    <property type="match status" value="1"/>
</dbReference>
<dbReference type="Pfam" id="PF00300">
    <property type="entry name" value="His_Phos_1"/>
    <property type="match status" value="1"/>
</dbReference>
<feature type="compositionally biased region" description="Low complexity" evidence="5">
    <location>
        <begin position="49"/>
        <end position="64"/>
    </location>
</feature>
<dbReference type="GO" id="GO:0090141">
    <property type="term" value="P:positive regulation of mitochondrial fission"/>
    <property type="evidence" value="ECO:0007669"/>
    <property type="project" value="TreeGrafter"/>
</dbReference>
<evidence type="ECO:0000313" key="7">
    <source>
        <dbReference type="Proteomes" id="UP001153069"/>
    </source>
</evidence>
<evidence type="ECO:0000256" key="3">
    <source>
        <dbReference type="ARBA" id="ARBA00039765"/>
    </source>
</evidence>
<dbReference type="EMBL" id="CAICTM010000141">
    <property type="protein sequence ID" value="CAB9502658.1"/>
    <property type="molecule type" value="Genomic_DNA"/>
</dbReference>
<gene>
    <name evidence="6" type="ORF">SEMRO_142_G066340.1</name>
</gene>
<evidence type="ECO:0000256" key="2">
    <source>
        <dbReference type="ARBA" id="ARBA00022801"/>
    </source>
</evidence>
<dbReference type="AlphaFoldDB" id="A0A9N8H5G7"/>
<protein>
    <recommendedName>
        <fullName evidence="3">Serine/threonine-protein phosphatase PGAM5, mitochondrial</fullName>
    </recommendedName>
    <alternativeName>
        <fullName evidence="4">Serine/threonine-protein phosphatase Pgam5, mitochondrial</fullName>
    </alternativeName>
</protein>
<name>A0A9N8H5G7_9STRA</name>
<comment type="similarity">
    <text evidence="1">Belongs to the phosphoglycerate mutase family. BPG-dependent PGAM subfamily.</text>
</comment>
<dbReference type="InterPro" id="IPR029033">
    <property type="entry name" value="His_PPase_superfam"/>
</dbReference>
<dbReference type="CDD" id="cd07067">
    <property type="entry name" value="HP_PGM_like"/>
    <property type="match status" value="1"/>
</dbReference>
<sequence length="367" mass="41072">MSAFFRFANRSATKALPVMAAAALTSFALSSYQGLSNCEATAKKKENESSSSSSSSTSTVDSTSPKTGTGNAGFQRDAKGYFYDIIPNSQIFQPKLEWPMYDENWDGREPIPSGNDKLDRRKRRYLRKYGVTRHIILVRHGQYDETHKEDEKRILTELGRKQANETGKRLAQMIRGAEGDPDSPCNIKIVRVSGMARAKETCDIIASHFPQVERAEPDPLLNEGRPSHHIPSGGKVSDNTIHKTQEQHARIEEAFQKNFHRADPIAMPDDALFLENDGKDVPPPEDTSPAARHEYEIIVCHANVIRYFCLRALQLPPEAWLRLCTFNCSLTYLTIRPTGGVSCRTLGDVGHLSPELVTFSGHHGFNW</sequence>
<evidence type="ECO:0000256" key="1">
    <source>
        <dbReference type="ARBA" id="ARBA00006717"/>
    </source>
</evidence>
<dbReference type="GO" id="GO:0004722">
    <property type="term" value="F:protein serine/threonine phosphatase activity"/>
    <property type="evidence" value="ECO:0007669"/>
    <property type="project" value="TreeGrafter"/>
</dbReference>
<reference evidence="6" key="1">
    <citation type="submission" date="2020-06" db="EMBL/GenBank/DDBJ databases">
        <authorList>
            <consortium name="Plant Systems Biology data submission"/>
        </authorList>
    </citation>
    <scope>NUCLEOTIDE SEQUENCE</scope>
    <source>
        <strain evidence="6">D6</strain>
    </source>
</reference>
<dbReference type="GO" id="GO:0005739">
    <property type="term" value="C:mitochondrion"/>
    <property type="evidence" value="ECO:0007669"/>
    <property type="project" value="TreeGrafter"/>
</dbReference>
<keyword evidence="7" id="KW-1185">Reference proteome</keyword>
<proteinExistence type="inferred from homology"/>
<keyword evidence="2" id="KW-0378">Hydrolase</keyword>
<dbReference type="OrthoDB" id="2118094at2759"/>
<feature type="region of interest" description="Disordered" evidence="5">
    <location>
        <begin position="43"/>
        <end position="72"/>
    </location>
</feature>
<dbReference type="InterPro" id="IPR051021">
    <property type="entry name" value="Mito_Ser/Thr_phosphatase"/>
</dbReference>
<evidence type="ECO:0000313" key="6">
    <source>
        <dbReference type="EMBL" id="CAB9502658.1"/>
    </source>
</evidence>
<organism evidence="6 7">
    <name type="scientific">Seminavis robusta</name>
    <dbReference type="NCBI Taxonomy" id="568900"/>
    <lineage>
        <taxon>Eukaryota</taxon>
        <taxon>Sar</taxon>
        <taxon>Stramenopiles</taxon>
        <taxon>Ochrophyta</taxon>
        <taxon>Bacillariophyta</taxon>
        <taxon>Bacillariophyceae</taxon>
        <taxon>Bacillariophycidae</taxon>
        <taxon>Naviculales</taxon>
        <taxon>Naviculaceae</taxon>
        <taxon>Seminavis</taxon>
    </lineage>
</organism>
<evidence type="ECO:0000256" key="4">
    <source>
        <dbReference type="ARBA" id="ARBA00040722"/>
    </source>
</evidence>
<dbReference type="Proteomes" id="UP001153069">
    <property type="component" value="Unassembled WGS sequence"/>
</dbReference>
<dbReference type="SUPFAM" id="SSF53254">
    <property type="entry name" value="Phosphoglycerate mutase-like"/>
    <property type="match status" value="1"/>
</dbReference>
<dbReference type="InterPro" id="IPR013078">
    <property type="entry name" value="His_Pase_superF_clade-1"/>
</dbReference>